<evidence type="ECO:0000313" key="2">
    <source>
        <dbReference type="EMBL" id="EMR89133.1"/>
    </source>
</evidence>
<accession>M7UQ95</accession>
<dbReference type="EMBL" id="KB707761">
    <property type="protein sequence ID" value="EMR89133.1"/>
    <property type="molecule type" value="Genomic_DNA"/>
</dbReference>
<dbReference type="OrthoDB" id="3554607at2759"/>
<name>M7UQ95_BOTF1</name>
<feature type="region of interest" description="Disordered" evidence="1">
    <location>
        <begin position="1"/>
        <end position="23"/>
    </location>
</feature>
<dbReference type="AlphaFoldDB" id="M7UQ95"/>
<proteinExistence type="predicted"/>
<feature type="compositionally biased region" description="Basic residues" evidence="1">
    <location>
        <begin position="13"/>
        <end position="23"/>
    </location>
</feature>
<dbReference type="Proteomes" id="UP000012045">
    <property type="component" value="Unassembled WGS sequence"/>
</dbReference>
<gene>
    <name evidence="2" type="ORF">BcDW1_2229</name>
</gene>
<dbReference type="HOGENOM" id="CLU_1948519_0_0_1"/>
<evidence type="ECO:0000313" key="3">
    <source>
        <dbReference type="Proteomes" id="UP000012045"/>
    </source>
</evidence>
<protein>
    <submittedName>
        <fullName evidence="2">Uncharacterized protein</fullName>
    </submittedName>
</protein>
<feature type="region of interest" description="Disordered" evidence="1">
    <location>
        <begin position="42"/>
        <end position="91"/>
    </location>
</feature>
<feature type="compositionally biased region" description="Polar residues" evidence="1">
    <location>
        <begin position="60"/>
        <end position="76"/>
    </location>
</feature>
<sequence>MHVSPAVEQKSNTGRRRLSSLARGRRKKFAYQLSKLKRKPPIEPFSGEVSIPPEEPNIHLNVTKSTPPNNSINQPRGTDPNCVLPESGHGEWGTAGGLQPVSILSKEAQSEEFGLTLRLCSFPFRVSSKF</sequence>
<organism evidence="2 3">
    <name type="scientific">Botryotinia fuckeliana (strain BcDW1)</name>
    <name type="common">Noble rot fungus</name>
    <name type="synonym">Botrytis cinerea</name>
    <dbReference type="NCBI Taxonomy" id="1290391"/>
    <lineage>
        <taxon>Eukaryota</taxon>
        <taxon>Fungi</taxon>
        <taxon>Dikarya</taxon>
        <taxon>Ascomycota</taxon>
        <taxon>Pezizomycotina</taxon>
        <taxon>Leotiomycetes</taxon>
        <taxon>Helotiales</taxon>
        <taxon>Sclerotiniaceae</taxon>
        <taxon>Botrytis</taxon>
    </lineage>
</organism>
<evidence type="ECO:0000256" key="1">
    <source>
        <dbReference type="SAM" id="MobiDB-lite"/>
    </source>
</evidence>
<reference evidence="3" key="1">
    <citation type="journal article" date="2013" name="Genome Announc.">
        <title>Draft genome sequence of Botrytis cinerea BcDW1, inoculum for noble rot of grape berries.</title>
        <authorList>
            <person name="Blanco-Ulate B."/>
            <person name="Allen G."/>
            <person name="Powell A.L."/>
            <person name="Cantu D."/>
        </authorList>
    </citation>
    <scope>NUCLEOTIDE SEQUENCE [LARGE SCALE GENOMIC DNA]</scope>
    <source>
        <strain evidence="3">BcDW1</strain>
    </source>
</reference>